<proteinExistence type="predicted"/>
<dbReference type="STRING" id="446470.Snas_6251"/>
<gene>
    <name evidence="2" type="ordered locus">Snas_6251</name>
</gene>
<keyword evidence="1" id="KW-1133">Transmembrane helix</keyword>
<feature type="transmembrane region" description="Helical" evidence="1">
    <location>
        <begin position="51"/>
        <end position="69"/>
    </location>
</feature>
<dbReference type="HOGENOM" id="CLU_1805010_0_0_11"/>
<keyword evidence="3" id="KW-1185">Reference proteome</keyword>
<name>D3Q2X0_STANL</name>
<accession>D3Q2X0</accession>
<evidence type="ECO:0000313" key="3">
    <source>
        <dbReference type="Proteomes" id="UP000000844"/>
    </source>
</evidence>
<reference evidence="2 3" key="1">
    <citation type="journal article" date="2009" name="Stand. Genomic Sci.">
        <title>Complete genome sequence of Stackebrandtia nassauensis type strain (LLR-40K-21).</title>
        <authorList>
            <person name="Munk C."/>
            <person name="Lapidus A."/>
            <person name="Copeland A."/>
            <person name="Jando M."/>
            <person name="Mayilraj S."/>
            <person name="Glavina Del Rio T."/>
            <person name="Nolan M."/>
            <person name="Chen F."/>
            <person name="Lucas S."/>
            <person name="Tice H."/>
            <person name="Cheng J.F."/>
            <person name="Han C."/>
            <person name="Detter J.C."/>
            <person name="Bruce D."/>
            <person name="Goodwin L."/>
            <person name="Chain P."/>
            <person name="Pitluck S."/>
            <person name="Goker M."/>
            <person name="Ovchinikova G."/>
            <person name="Pati A."/>
            <person name="Ivanova N."/>
            <person name="Mavromatis K."/>
            <person name="Chen A."/>
            <person name="Palaniappan K."/>
            <person name="Land M."/>
            <person name="Hauser L."/>
            <person name="Chang Y.J."/>
            <person name="Jeffries C.D."/>
            <person name="Bristow J."/>
            <person name="Eisen J.A."/>
            <person name="Markowitz V."/>
            <person name="Hugenholtz P."/>
            <person name="Kyrpides N.C."/>
            <person name="Klenk H.P."/>
        </authorList>
    </citation>
    <scope>NUCLEOTIDE SEQUENCE [LARGE SCALE GENOMIC DNA]</scope>
    <source>
        <strain evidence="3">DSM 44728 / CIP 108903 / NRRL B-16338 / NBRC 102104 / LLR-40K-21</strain>
    </source>
</reference>
<organism evidence="2 3">
    <name type="scientific">Stackebrandtia nassauensis (strain DSM 44728 / CIP 108903 / NRRL B-16338 / NBRC 102104 / LLR-40K-21)</name>
    <dbReference type="NCBI Taxonomy" id="446470"/>
    <lineage>
        <taxon>Bacteria</taxon>
        <taxon>Bacillati</taxon>
        <taxon>Actinomycetota</taxon>
        <taxon>Actinomycetes</taxon>
        <taxon>Glycomycetales</taxon>
        <taxon>Glycomycetaceae</taxon>
        <taxon>Stackebrandtia</taxon>
    </lineage>
</organism>
<dbReference type="RefSeq" id="WP_013021442.1">
    <property type="nucleotide sequence ID" value="NC_013947.1"/>
</dbReference>
<dbReference type="Proteomes" id="UP000000844">
    <property type="component" value="Chromosome"/>
</dbReference>
<keyword evidence="1" id="KW-0812">Transmembrane</keyword>
<evidence type="ECO:0000313" key="2">
    <source>
        <dbReference type="EMBL" id="ADD45871.1"/>
    </source>
</evidence>
<dbReference type="AlphaFoldDB" id="D3Q2X0"/>
<dbReference type="KEGG" id="sna:Snas_6251"/>
<feature type="transmembrane region" description="Helical" evidence="1">
    <location>
        <begin position="21"/>
        <end position="39"/>
    </location>
</feature>
<protein>
    <submittedName>
        <fullName evidence="2">Uncharacterized protein</fullName>
    </submittedName>
</protein>
<sequence length="143" mass="15402">MNILQKIRSFASSAPARAIKEATTTWTGCTMLVLAYLGAKTLWNLDVPTFPTAHVVAVVLAWGIAAGLGEYRAAKRRVPDAVTVFAANSFVDCPICSHNQIQLNEVVCASCDDLGAHQSLAANAERNTRMETLYAIVAAHQTR</sequence>
<evidence type="ECO:0000256" key="1">
    <source>
        <dbReference type="SAM" id="Phobius"/>
    </source>
</evidence>
<keyword evidence="1" id="KW-0472">Membrane</keyword>
<dbReference type="EMBL" id="CP001778">
    <property type="protein sequence ID" value="ADD45871.1"/>
    <property type="molecule type" value="Genomic_DNA"/>
</dbReference>